<protein>
    <submittedName>
        <fullName evidence="2">Uncharacterized protein</fullName>
    </submittedName>
</protein>
<evidence type="ECO:0000313" key="2">
    <source>
        <dbReference type="EMBL" id="PSR24241.1"/>
    </source>
</evidence>
<sequence length="67" mass="7576">MKETISKKHLTRDNDQHAQSAQDLGSFRSRVDVTIIQQILNHSRPGAMLTYIGIRGEDWDAVVLELA</sequence>
<feature type="region of interest" description="Disordered" evidence="1">
    <location>
        <begin position="1"/>
        <end position="23"/>
    </location>
</feature>
<gene>
    <name evidence="2" type="ORF">C7B47_15335</name>
</gene>
<organism evidence="2 3">
    <name type="scientific">Sulfobacillus thermosulfidooxidans</name>
    <dbReference type="NCBI Taxonomy" id="28034"/>
    <lineage>
        <taxon>Bacteria</taxon>
        <taxon>Bacillati</taxon>
        <taxon>Bacillota</taxon>
        <taxon>Clostridia</taxon>
        <taxon>Eubacteriales</taxon>
        <taxon>Clostridiales Family XVII. Incertae Sedis</taxon>
        <taxon>Sulfobacillus</taxon>
    </lineage>
</organism>
<reference evidence="2 3" key="1">
    <citation type="journal article" date="2014" name="BMC Genomics">
        <title>Comparison of environmental and isolate Sulfobacillus genomes reveals diverse carbon, sulfur, nitrogen, and hydrogen metabolisms.</title>
        <authorList>
            <person name="Justice N.B."/>
            <person name="Norman A."/>
            <person name="Brown C.T."/>
            <person name="Singh A."/>
            <person name="Thomas B.C."/>
            <person name="Banfield J.F."/>
        </authorList>
    </citation>
    <scope>NUCLEOTIDE SEQUENCE [LARGE SCALE GENOMIC DNA]</scope>
    <source>
        <strain evidence="2">AMDSBA5</strain>
    </source>
</reference>
<comment type="caution">
    <text evidence="2">The sequence shown here is derived from an EMBL/GenBank/DDBJ whole genome shotgun (WGS) entry which is preliminary data.</text>
</comment>
<dbReference type="Proteomes" id="UP000242705">
    <property type="component" value="Unassembled WGS sequence"/>
</dbReference>
<proteinExistence type="predicted"/>
<name>A0A2T2WPS3_SULTH</name>
<accession>A0A2T2WPS3</accession>
<feature type="compositionally biased region" description="Basic and acidic residues" evidence="1">
    <location>
        <begin position="1"/>
        <end position="16"/>
    </location>
</feature>
<dbReference type="EMBL" id="PXYX01000060">
    <property type="protein sequence ID" value="PSR24241.1"/>
    <property type="molecule type" value="Genomic_DNA"/>
</dbReference>
<evidence type="ECO:0000256" key="1">
    <source>
        <dbReference type="SAM" id="MobiDB-lite"/>
    </source>
</evidence>
<dbReference type="AlphaFoldDB" id="A0A2T2WPS3"/>
<evidence type="ECO:0000313" key="3">
    <source>
        <dbReference type="Proteomes" id="UP000242705"/>
    </source>
</evidence>